<dbReference type="Pfam" id="PF02230">
    <property type="entry name" value="Abhydrolase_2"/>
    <property type="match status" value="1"/>
</dbReference>
<keyword evidence="3" id="KW-0378">Hydrolase</keyword>
<dbReference type="PANTHER" id="PTHR10655:SF17">
    <property type="entry name" value="LYSOPHOSPHOLIPASE-LIKE PROTEIN 1"/>
    <property type="match status" value="1"/>
</dbReference>
<dbReference type="PANTHER" id="PTHR10655">
    <property type="entry name" value="LYSOPHOSPHOLIPASE-RELATED"/>
    <property type="match status" value="1"/>
</dbReference>
<evidence type="ECO:0000256" key="2">
    <source>
        <dbReference type="ARBA" id="ARBA00012423"/>
    </source>
</evidence>
<dbReference type="AlphaFoldDB" id="A0A7E4V3L1"/>
<feature type="domain" description="Phospholipase/carboxylesterase/thioesterase" evidence="4">
    <location>
        <begin position="17"/>
        <end position="195"/>
    </location>
</feature>
<evidence type="ECO:0000313" key="6">
    <source>
        <dbReference type="WBParaSite" id="Pan_g16139.t1"/>
    </source>
</evidence>
<dbReference type="GO" id="GO:0052689">
    <property type="term" value="F:carboxylic ester hydrolase activity"/>
    <property type="evidence" value="ECO:0007669"/>
    <property type="project" value="TreeGrafter"/>
</dbReference>
<dbReference type="InterPro" id="IPR050565">
    <property type="entry name" value="LYPA1-2/EST-like"/>
</dbReference>
<proteinExistence type="inferred from homology"/>
<reference evidence="6" key="2">
    <citation type="submission" date="2020-10" db="UniProtKB">
        <authorList>
            <consortium name="WormBaseParasite"/>
        </authorList>
    </citation>
    <scope>IDENTIFICATION</scope>
</reference>
<evidence type="ECO:0000256" key="3">
    <source>
        <dbReference type="ARBA" id="ARBA00022801"/>
    </source>
</evidence>
<evidence type="ECO:0000256" key="1">
    <source>
        <dbReference type="ARBA" id="ARBA00006499"/>
    </source>
</evidence>
<comment type="similarity">
    <text evidence="1">Belongs to the AB hydrolase superfamily. AB hydrolase 2 family.</text>
</comment>
<dbReference type="InterPro" id="IPR003140">
    <property type="entry name" value="PLipase/COase/thioEstase"/>
</dbReference>
<dbReference type="Proteomes" id="UP000492821">
    <property type="component" value="Unassembled WGS sequence"/>
</dbReference>
<keyword evidence="5" id="KW-1185">Reference proteome</keyword>
<organism evidence="5 6">
    <name type="scientific">Panagrellus redivivus</name>
    <name type="common">Microworm</name>
    <dbReference type="NCBI Taxonomy" id="6233"/>
    <lineage>
        <taxon>Eukaryota</taxon>
        <taxon>Metazoa</taxon>
        <taxon>Ecdysozoa</taxon>
        <taxon>Nematoda</taxon>
        <taxon>Chromadorea</taxon>
        <taxon>Rhabditida</taxon>
        <taxon>Tylenchina</taxon>
        <taxon>Panagrolaimomorpha</taxon>
        <taxon>Panagrolaimoidea</taxon>
        <taxon>Panagrolaimidae</taxon>
        <taxon>Panagrellus</taxon>
    </lineage>
</organism>
<dbReference type="GO" id="GO:0008474">
    <property type="term" value="F:palmitoyl-(protein) hydrolase activity"/>
    <property type="evidence" value="ECO:0007669"/>
    <property type="project" value="UniProtKB-EC"/>
</dbReference>
<accession>A0A7E4V3L1</accession>
<dbReference type="WBParaSite" id="Pan_g16139.t1">
    <property type="protein sequence ID" value="Pan_g16139.t1"/>
    <property type="gene ID" value="Pan_g16139"/>
</dbReference>
<dbReference type="EC" id="3.1.2.22" evidence="2"/>
<dbReference type="InterPro" id="IPR029058">
    <property type="entry name" value="AB_hydrolase_fold"/>
</dbReference>
<evidence type="ECO:0000313" key="5">
    <source>
        <dbReference type="Proteomes" id="UP000492821"/>
    </source>
</evidence>
<protein>
    <recommendedName>
        <fullName evidence="2">palmitoyl-protein hydrolase</fullName>
        <ecNumber evidence="2">3.1.2.22</ecNumber>
    </recommendedName>
</protein>
<evidence type="ECO:0000259" key="4">
    <source>
        <dbReference type="Pfam" id="PF02230"/>
    </source>
</evidence>
<name>A0A7E4V3L1_PANRE</name>
<sequence>MSDQINYPPAIVEPENSIGVLIYLHGQGGNGTAVSESFQREAALQPFKGVFPHASIKYSQFGHPATAWIQPFGLRDTAHSTQNVRLVRLEAEFIHRMIDDEVRKGVQSSKIFVGGTGMGGALALFAGLTYPKRLAGIFVVSAWVPVKHALVNRPVANKKTPIMHVRGNADPPISPVELELNLTQIARENANIASEDEITTELAAFLHGHVNAPDPTIRFRRCKLM</sequence>
<dbReference type="Gene3D" id="3.40.50.1820">
    <property type="entry name" value="alpha/beta hydrolase"/>
    <property type="match status" value="1"/>
</dbReference>
<reference evidence="5" key="1">
    <citation type="journal article" date="2013" name="Genetics">
        <title>The draft genome and transcriptome of Panagrellus redivivus are shaped by the harsh demands of a free-living lifestyle.</title>
        <authorList>
            <person name="Srinivasan J."/>
            <person name="Dillman A.R."/>
            <person name="Macchietto M.G."/>
            <person name="Heikkinen L."/>
            <person name="Lakso M."/>
            <person name="Fracchia K.M."/>
            <person name="Antoshechkin I."/>
            <person name="Mortazavi A."/>
            <person name="Wong G."/>
            <person name="Sternberg P.W."/>
        </authorList>
    </citation>
    <scope>NUCLEOTIDE SEQUENCE [LARGE SCALE GENOMIC DNA]</scope>
    <source>
        <strain evidence="5">MT8872</strain>
    </source>
</reference>
<dbReference type="GO" id="GO:0005737">
    <property type="term" value="C:cytoplasm"/>
    <property type="evidence" value="ECO:0007669"/>
    <property type="project" value="TreeGrafter"/>
</dbReference>
<dbReference type="SUPFAM" id="SSF53474">
    <property type="entry name" value="alpha/beta-Hydrolases"/>
    <property type="match status" value="1"/>
</dbReference>